<dbReference type="EMBL" id="MCGO01000005">
    <property type="protein sequence ID" value="ORY51254.1"/>
    <property type="molecule type" value="Genomic_DNA"/>
</dbReference>
<protein>
    <recommendedName>
        <fullName evidence="3">Guanylate kinase-like domain-containing protein</fullName>
    </recommendedName>
</protein>
<proteinExistence type="predicted"/>
<dbReference type="Proteomes" id="UP000193642">
    <property type="component" value="Unassembled WGS sequence"/>
</dbReference>
<organism evidence="1 2">
    <name type="scientific">Rhizoclosmatium globosum</name>
    <dbReference type="NCBI Taxonomy" id="329046"/>
    <lineage>
        <taxon>Eukaryota</taxon>
        <taxon>Fungi</taxon>
        <taxon>Fungi incertae sedis</taxon>
        <taxon>Chytridiomycota</taxon>
        <taxon>Chytridiomycota incertae sedis</taxon>
        <taxon>Chytridiomycetes</taxon>
        <taxon>Chytridiales</taxon>
        <taxon>Chytriomycetaceae</taxon>
        <taxon>Rhizoclosmatium</taxon>
    </lineage>
</organism>
<evidence type="ECO:0008006" key="3">
    <source>
        <dbReference type="Google" id="ProtNLM"/>
    </source>
</evidence>
<sequence>MDLQGRMDITSKSITIEVCRRPVDGLRPVRGFTDFLKQPVLPAVVICGPPRSGLNKIAQRVAESQKAVHISINSLLISAIERQTSLGQQARSWMEKGQLVPDQVQ</sequence>
<accession>A0A1Y2CWN3</accession>
<dbReference type="STRING" id="329046.A0A1Y2CWN3"/>
<dbReference type="OrthoDB" id="439792at2759"/>
<dbReference type="Pfam" id="PF00406">
    <property type="entry name" value="ADK"/>
    <property type="match status" value="1"/>
</dbReference>
<gene>
    <name evidence="1" type="ORF">BCR33DRAFT_450753</name>
</gene>
<evidence type="ECO:0000313" key="2">
    <source>
        <dbReference type="Proteomes" id="UP000193642"/>
    </source>
</evidence>
<reference evidence="1 2" key="1">
    <citation type="submission" date="2016-07" db="EMBL/GenBank/DDBJ databases">
        <title>Pervasive Adenine N6-methylation of Active Genes in Fungi.</title>
        <authorList>
            <consortium name="DOE Joint Genome Institute"/>
            <person name="Mondo S.J."/>
            <person name="Dannebaum R.O."/>
            <person name="Kuo R.C."/>
            <person name="Labutti K."/>
            <person name="Haridas S."/>
            <person name="Kuo A."/>
            <person name="Salamov A."/>
            <person name="Ahrendt S.R."/>
            <person name="Lipzen A."/>
            <person name="Sullivan W."/>
            <person name="Andreopoulos W.B."/>
            <person name="Clum A."/>
            <person name="Lindquist E."/>
            <person name="Daum C."/>
            <person name="Ramamoorthy G.K."/>
            <person name="Gryganskyi A."/>
            <person name="Culley D."/>
            <person name="Magnuson J.K."/>
            <person name="James T.Y."/>
            <person name="O'Malley M.A."/>
            <person name="Stajich J.E."/>
            <person name="Spatafora J.W."/>
            <person name="Visel A."/>
            <person name="Grigoriev I.V."/>
        </authorList>
    </citation>
    <scope>NUCLEOTIDE SEQUENCE [LARGE SCALE GENOMIC DNA]</scope>
    <source>
        <strain evidence="1 2">JEL800</strain>
    </source>
</reference>
<dbReference type="InterPro" id="IPR027417">
    <property type="entry name" value="P-loop_NTPase"/>
</dbReference>
<evidence type="ECO:0000313" key="1">
    <source>
        <dbReference type="EMBL" id="ORY51254.1"/>
    </source>
</evidence>
<dbReference type="Gene3D" id="3.40.50.300">
    <property type="entry name" value="P-loop containing nucleotide triphosphate hydrolases"/>
    <property type="match status" value="1"/>
</dbReference>
<name>A0A1Y2CWN3_9FUNG</name>
<dbReference type="AlphaFoldDB" id="A0A1Y2CWN3"/>
<dbReference type="SUPFAM" id="SSF52540">
    <property type="entry name" value="P-loop containing nucleoside triphosphate hydrolases"/>
    <property type="match status" value="1"/>
</dbReference>
<comment type="caution">
    <text evidence="1">The sequence shown here is derived from an EMBL/GenBank/DDBJ whole genome shotgun (WGS) entry which is preliminary data.</text>
</comment>
<keyword evidence="2" id="KW-1185">Reference proteome</keyword>